<dbReference type="InterPro" id="IPR052349">
    <property type="entry name" value="Metallo-hydrolase_Enzymes"/>
</dbReference>
<evidence type="ECO:0000313" key="1">
    <source>
        <dbReference type="EMBL" id="KAF2840186.1"/>
    </source>
</evidence>
<sequence length="444" mass="49732">MRSQRDHRPHIQHISTILGVRLPRRDPNTLWDISIDRGQISQVTPHETRDSSSEPLPGVLDATGRLIAPSLCHAHIHLDKCFLLQDPKFADLQITKGNFEEAMELTSQAKSRFEEEDLLRRGRRLVEESINFGVTSMRAFVEVDRVVQLKCLTAGLILKKEFIGRCDIQICAFAQLPLFSGYDGDDNNCNLLAEAATRYGVDVLGSAPYVEENEQNMVRNVYFISKLAVTHGKHLDFHMDYNIDSSSEPFIWSAFEVVKSNRWFCNASKGKLLTFGHCTRLIFFNTEEWIRLRHMTRNFPISFIGLPTSDLFMMRSASKVRGTLDILEMIKAYGLKAAISVNNVGNAFTPQGNVDPLSVACLGVAVYQAATKEDTEILFESVSTRAKRAIGLRSASLDISPGEPADFVIFDAVDASWRNRKSISEVVYDAGIARQTIKAGLLVS</sequence>
<proteinExistence type="predicted"/>
<dbReference type="SUPFAM" id="SSF51556">
    <property type="entry name" value="Metallo-dependent hydrolases"/>
    <property type="match status" value="1"/>
</dbReference>
<organism evidence="1 2">
    <name type="scientific">Patellaria atrata CBS 101060</name>
    <dbReference type="NCBI Taxonomy" id="1346257"/>
    <lineage>
        <taxon>Eukaryota</taxon>
        <taxon>Fungi</taxon>
        <taxon>Dikarya</taxon>
        <taxon>Ascomycota</taxon>
        <taxon>Pezizomycotina</taxon>
        <taxon>Dothideomycetes</taxon>
        <taxon>Dothideomycetes incertae sedis</taxon>
        <taxon>Patellariales</taxon>
        <taxon>Patellariaceae</taxon>
        <taxon>Patellaria</taxon>
    </lineage>
</organism>
<dbReference type="EMBL" id="MU006093">
    <property type="protein sequence ID" value="KAF2840186.1"/>
    <property type="molecule type" value="Genomic_DNA"/>
</dbReference>
<evidence type="ECO:0000313" key="2">
    <source>
        <dbReference type="Proteomes" id="UP000799429"/>
    </source>
</evidence>
<dbReference type="OrthoDB" id="10266980at2759"/>
<gene>
    <name evidence="1" type="ORF">M501DRAFT_1010368</name>
</gene>
<reference evidence="1" key="1">
    <citation type="journal article" date="2020" name="Stud. Mycol.">
        <title>101 Dothideomycetes genomes: a test case for predicting lifestyles and emergence of pathogens.</title>
        <authorList>
            <person name="Haridas S."/>
            <person name="Albert R."/>
            <person name="Binder M."/>
            <person name="Bloem J."/>
            <person name="Labutti K."/>
            <person name="Salamov A."/>
            <person name="Andreopoulos B."/>
            <person name="Baker S."/>
            <person name="Barry K."/>
            <person name="Bills G."/>
            <person name="Bluhm B."/>
            <person name="Cannon C."/>
            <person name="Castanera R."/>
            <person name="Culley D."/>
            <person name="Daum C."/>
            <person name="Ezra D."/>
            <person name="Gonzalez J."/>
            <person name="Henrissat B."/>
            <person name="Kuo A."/>
            <person name="Liang C."/>
            <person name="Lipzen A."/>
            <person name="Lutzoni F."/>
            <person name="Magnuson J."/>
            <person name="Mondo S."/>
            <person name="Nolan M."/>
            <person name="Ohm R."/>
            <person name="Pangilinan J."/>
            <person name="Park H.-J."/>
            <person name="Ramirez L."/>
            <person name="Alfaro M."/>
            <person name="Sun H."/>
            <person name="Tritt A."/>
            <person name="Yoshinaga Y."/>
            <person name="Zwiers L.-H."/>
            <person name="Turgeon B."/>
            <person name="Goodwin S."/>
            <person name="Spatafora J."/>
            <person name="Crous P."/>
            <person name="Grigoriev I."/>
        </authorList>
    </citation>
    <scope>NUCLEOTIDE SEQUENCE</scope>
    <source>
        <strain evidence="1">CBS 101060</strain>
    </source>
</reference>
<dbReference type="PANTHER" id="PTHR32027">
    <property type="entry name" value="CYTOSINE DEAMINASE"/>
    <property type="match status" value="1"/>
</dbReference>
<name>A0A9P4SCJ7_9PEZI</name>
<dbReference type="Proteomes" id="UP000799429">
    <property type="component" value="Unassembled WGS sequence"/>
</dbReference>
<dbReference type="PANTHER" id="PTHR32027:SF0">
    <property type="entry name" value="CYTOSINE DEAMINASE"/>
    <property type="match status" value="1"/>
</dbReference>
<dbReference type="AlphaFoldDB" id="A0A9P4SCJ7"/>
<keyword evidence="2" id="KW-1185">Reference proteome</keyword>
<accession>A0A9P4SCJ7</accession>
<dbReference type="InterPro" id="IPR032466">
    <property type="entry name" value="Metal_Hydrolase"/>
</dbReference>
<dbReference type="InterPro" id="IPR011059">
    <property type="entry name" value="Metal-dep_hydrolase_composite"/>
</dbReference>
<dbReference type="Gene3D" id="3.20.20.140">
    <property type="entry name" value="Metal-dependent hydrolases"/>
    <property type="match status" value="1"/>
</dbReference>
<comment type="caution">
    <text evidence="1">The sequence shown here is derived from an EMBL/GenBank/DDBJ whole genome shotgun (WGS) entry which is preliminary data.</text>
</comment>
<dbReference type="SUPFAM" id="SSF51338">
    <property type="entry name" value="Composite domain of metallo-dependent hydrolases"/>
    <property type="match status" value="1"/>
</dbReference>
<protein>
    <submittedName>
        <fullName evidence="1">Cytosine deaminase protein-like protein</fullName>
    </submittedName>
</protein>
<dbReference type="GO" id="GO:0016814">
    <property type="term" value="F:hydrolase activity, acting on carbon-nitrogen (but not peptide) bonds, in cyclic amidines"/>
    <property type="evidence" value="ECO:0007669"/>
    <property type="project" value="TreeGrafter"/>
</dbReference>